<dbReference type="RefSeq" id="WP_102712609.1">
    <property type="nucleotide sequence ID" value="NZ_PJKA01000006.1"/>
</dbReference>
<evidence type="ECO:0000313" key="2">
    <source>
        <dbReference type="Proteomes" id="UP000236000"/>
    </source>
</evidence>
<protein>
    <submittedName>
        <fullName evidence="1">Uncharacterized protein</fullName>
    </submittedName>
</protein>
<dbReference type="Proteomes" id="UP000236000">
    <property type="component" value="Unassembled WGS sequence"/>
</dbReference>
<proteinExistence type="predicted"/>
<reference evidence="1 2" key="1">
    <citation type="journal article" date="2017" name="BMC Genomics">
        <title>Genome sequencing of 39 Akkermansia muciniphila isolates reveals its population structure, genomic and functional diverisity, and global distribution in mammalian gut microbiotas.</title>
        <authorList>
            <person name="Guo X."/>
            <person name="Li S."/>
            <person name="Zhang J."/>
            <person name="Wu F."/>
            <person name="Li X."/>
            <person name="Wu D."/>
            <person name="Zhang M."/>
            <person name="Ou Z."/>
            <person name="Jie Z."/>
            <person name="Yan Q."/>
            <person name="Li P."/>
            <person name="Yi J."/>
            <person name="Peng Y."/>
        </authorList>
    </citation>
    <scope>NUCLEOTIDE SEQUENCE [LARGE SCALE GENOMIC DNA]</scope>
    <source>
        <strain evidence="1 2">GP24</strain>
    </source>
</reference>
<accession>A0A2N8HF64</accession>
<comment type="caution">
    <text evidence="1">The sequence shown here is derived from an EMBL/GenBank/DDBJ whole genome shotgun (WGS) entry which is preliminary data.</text>
</comment>
<name>A0A2N8HF64_9BACT</name>
<dbReference type="AlphaFoldDB" id="A0A2N8HF64"/>
<dbReference type="EMBL" id="PJKA01000006">
    <property type="protein sequence ID" value="PNC18875.1"/>
    <property type="molecule type" value="Genomic_DNA"/>
</dbReference>
<dbReference type="OrthoDB" id="199934at2"/>
<sequence>MKRISFNGGELSRELALRADLDAYHRGARVLVNWEISQTGSLRRRRGMLPLTDALERSRLVPYAYSNAEGESFLVEVSGDTLRVLSPATGEELARFETEFGEVDTLRWKQVNNLLFFTHPRHAPCTLKRENGQWKFEPFAFKVHPWRHTGYRDEDILLIGTGDGGYSVVIPDTLPETERSMEAGDVLRASFYTEQEEAFAYRAALLAGVQKFDLLSAASAFAVGARLARRGDTSLAYYVCIKDLEAGSFVNGLNSPDNYPDNFLKAESTDGFDSITPISGLSERKYTRNEKIVLLSGYWEYWTCIRAYSGSADYVEGAVSPADYPGHFLRGLAVGDALPCKGNWEFFCSGGWYGSYDVRRSYDGPGLDREWETRGTSFSRLAAASNTLLTSTESGEECHVRLFLTRSKYVDSSLNNGFPDDTCSNKLIVSSYKHDLLLKYTETVDENTGDVTASGWTEVSMIKIPFTGRRQAVDWSWCAFRPAYGFPLLCEVYCQRLVFAGTAAQPQTVWMSKSDDLDNYDISTQDDSSLSLTLSTAAQNGLCWMMAHSSRLLLGTADAEYVLSSGNAAALTSSTVRAENHGYVGSSPVPAIMAVDKVLYCERGGGRLYQYGYDFQSDSYVSRDLTVFADHILTQGGGVTGGTILRKPETRAVFTLQDGTLALMTYNSMHEIHCWHRYTTEGQVQSVASLPQGTLPDALFLITEREEEGETGTEHKRFIEVMRTEEVYVDHDRYDYESRLVTNALTTVETKAQKTPIATVQIYLAEETPVQGMEISSDGERWDKLDRNDLTLSPGWHNLITSGQWTYETVVGLRVRGDRPLHLLALQG</sequence>
<gene>
    <name evidence="1" type="ORF">CXU22_03505</name>
</gene>
<evidence type="ECO:0000313" key="1">
    <source>
        <dbReference type="EMBL" id="PNC18875.1"/>
    </source>
</evidence>
<organism evidence="1 2">
    <name type="scientific">Akkermansia muciniphila</name>
    <dbReference type="NCBI Taxonomy" id="239935"/>
    <lineage>
        <taxon>Bacteria</taxon>
        <taxon>Pseudomonadati</taxon>
        <taxon>Verrucomicrobiota</taxon>
        <taxon>Verrucomicrobiia</taxon>
        <taxon>Verrucomicrobiales</taxon>
        <taxon>Akkermansiaceae</taxon>
        <taxon>Akkermansia</taxon>
    </lineage>
</organism>